<feature type="compositionally biased region" description="Basic and acidic residues" evidence="1">
    <location>
        <begin position="13"/>
        <end position="26"/>
    </location>
</feature>
<dbReference type="VEuPathDB" id="FungiDB:MAPG_07884"/>
<evidence type="ECO:0000313" key="2">
    <source>
        <dbReference type="EMBL" id="KLU88903.1"/>
    </source>
</evidence>
<reference evidence="3" key="4">
    <citation type="journal article" date="2015" name="G3 (Bethesda)">
        <title>Genome sequences of three phytopathogenic species of the Magnaporthaceae family of fungi.</title>
        <authorList>
            <person name="Okagaki L.H."/>
            <person name="Nunes C.C."/>
            <person name="Sailsbery J."/>
            <person name="Clay B."/>
            <person name="Brown D."/>
            <person name="John T."/>
            <person name="Oh Y."/>
            <person name="Young N."/>
            <person name="Fitzgerald M."/>
            <person name="Haas B.J."/>
            <person name="Zeng Q."/>
            <person name="Young S."/>
            <person name="Adiconis X."/>
            <person name="Fan L."/>
            <person name="Levin J.Z."/>
            <person name="Mitchell T.K."/>
            <person name="Okubara P.A."/>
            <person name="Farman M.L."/>
            <person name="Kohn L.M."/>
            <person name="Birren B."/>
            <person name="Ma L.-J."/>
            <person name="Dean R.A."/>
        </authorList>
    </citation>
    <scope>NUCLEOTIDE SEQUENCE</scope>
    <source>
        <strain evidence="3">ATCC 64411 / 73-15</strain>
    </source>
</reference>
<feature type="region of interest" description="Disordered" evidence="1">
    <location>
        <begin position="1"/>
        <end position="27"/>
    </location>
</feature>
<reference evidence="3" key="5">
    <citation type="submission" date="2015-06" db="UniProtKB">
        <authorList>
            <consortium name="EnsemblFungi"/>
        </authorList>
    </citation>
    <scope>IDENTIFICATION</scope>
    <source>
        <strain evidence="3">ATCC 64411</strain>
    </source>
</reference>
<proteinExistence type="predicted"/>
<gene>
    <name evidence="2" type="ORF">MAPG_07884</name>
</gene>
<accession>A0A0C4E5V7</accession>
<reference evidence="4" key="2">
    <citation type="submission" date="2010-05" db="EMBL/GenBank/DDBJ databases">
        <title>The genome sequence of Magnaporthe poae strain ATCC 64411.</title>
        <authorList>
            <person name="Ma L.-J."/>
            <person name="Dead R."/>
            <person name="Young S."/>
            <person name="Zeng Q."/>
            <person name="Koehrsen M."/>
            <person name="Alvarado L."/>
            <person name="Berlin A."/>
            <person name="Chapman S.B."/>
            <person name="Chen Z."/>
            <person name="Freedman E."/>
            <person name="Gellesch M."/>
            <person name="Goldberg J."/>
            <person name="Griggs A."/>
            <person name="Gujja S."/>
            <person name="Heilman E.R."/>
            <person name="Heiman D."/>
            <person name="Hepburn T."/>
            <person name="Howarth C."/>
            <person name="Jen D."/>
            <person name="Larson L."/>
            <person name="Mehta T."/>
            <person name="Neiman D."/>
            <person name="Pearson M."/>
            <person name="Roberts A."/>
            <person name="Saif S."/>
            <person name="Shea T."/>
            <person name="Shenoy N."/>
            <person name="Sisk P."/>
            <person name="Stolte C."/>
            <person name="Sykes S."/>
            <person name="Walk T."/>
            <person name="White J."/>
            <person name="Yandava C."/>
            <person name="Haas B."/>
            <person name="Nusbaum C."/>
            <person name="Birren B."/>
        </authorList>
    </citation>
    <scope>NUCLEOTIDE SEQUENCE [LARGE SCALE GENOMIC DNA]</scope>
    <source>
        <strain evidence="4">ATCC 64411 / 73-15</strain>
    </source>
</reference>
<keyword evidence="4" id="KW-1185">Reference proteome</keyword>
<dbReference type="EMBL" id="ADBL01001908">
    <property type="status" value="NOT_ANNOTATED_CDS"/>
    <property type="molecule type" value="Genomic_DNA"/>
</dbReference>
<dbReference type="InterPro" id="IPR036188">
    <property type="entry name" value="FAD/NAD-bd_sf"/>
</dbReference>
<dbReference type="Gene3D" id="3.30.560.10">
    <property type="entry name" value="Glucose Oxidase, domain 3"/>
    <property type="match status" value="1"/>
</dbReference>
<dbReference type="EnsemblFungi" id="MAPG_07884T0">
    <property type="protein sequence ID" value="MAPG_07884T0"/>
    <property type="gene ID" value="MAPG_07884"/>
</dbReference>
<dbReference type="EMBL" id="GL876972">
    <property type="protein sequence ID" value="KLU88903.1"/>
    <property type="molecule type" value="Genomic_DNA"/>
</dbReference>
<dbReference type="OrthoDB" id="269227at2759"/>
<feature type="region of interest" description="Disordered" evidence="1">
    <location>
        <begin position="94"/>
        <end position="125"/>
    </location>
</feature>
<name>A0A0C4E5V7_MAGP6</name>
<reference evidence="2" key="1">
    <citation type="submission" date="2010-05" db="EMBL/GenBank/DDBJ databases">
        <title>The Genome Sequence of Magnaporthe poae strain ATCC 64411.</title>
        <authorList>
            <consortium name="The Broad Institute Genome Sequencing Platform"/>
            <consortium name="Broad Institute Genome Sequencing Center for Infectious Disease"/>
            <person name="Ma L.-J."/>
            <person name="Dead R."/>
            <person name="Young S."/>
            <person name="Zeng Q."/>
            <person name="Koehrsen M."/>
            <person name="Alvarado L."/>
            <person name="Berlin A."/>
            <person name="Chapman S.B."/>
            <person name="Chen Z."/>
            <person name="Freedman E."/>
            <person name="Gellesch M."/>
            <person name="Goldberg J."/>
            <person name="Griggs A."/>
            <person name="Gujja S."/>
            <person name="Heilman E.R."/>
            <person name="Heiman D."/>
            <person name="Hepburn T."/>
            <person name="Howarth C."/>
            <person name="Jen D."/>
            <person name="Larson L."/>
            <person name="Mehta T."/>
            <person name="Neiman D."/>
            <person name="Pearson M."/>
            <person name="Roberts A."/>
            <person name="Saif S."/>
            <person name="Shea T."/>
            <person name="Shenoy N."/>
            <person name="Sisk P."/>
            <person name="Stolte C."/>
            <person name="Sykes S."/>
            <person name="Walk T."/>
            <person name="White J."/>
            <person name="Yandava C."/>
            <person name="Haas B."/>
            <person name="Nusbaum C."/>
            <person name="Birren B."/>
        </authorList>
    </citation>
    <scope>NUCLEOTIDE SEQUENCE</scope>
    <source>
        <strain evidence="2">ATCC 64411</strain>
    </source>
</reference>
<organism evidence="3 4">
    <name type="scientific">Magnaporthiopsis poae (strain ATCC 64411 / 73-15)</name>
    <name type="common">Kentucky bluegrass fungus</name>
    <name type="synonym">Magnaporthe poae</name>
    <dbReference type="NCBI Taxonomy" id="644358"/>
    <lineage>
        <taxon>Eukaryota</taxon>
        <taxon>Fungi</taxon>
        <taxon>Dikarya</taxon>
        <taxon>Ascomycota</taxon>
        <taxon>Pezizomycotina</taxon>
        <taxon>Sordariomycetes</taxon>
        <taxon>Sordariomycetidae</taxon>
        <taxon>Magnaporthales</taxon>
        <taxon>Magnaporthaceae</taxon>
        <taxon>Magnaporthiopsis</taxon>
    </lineage>
</organism>
<reference evidence="2" key="3">
    <citation type="submission" date="2011-03" db="EMBL/GenBank/DDBJ databases">
        <title>Annotation of Magnaporthe poae ATCC 64411.</title>
        <authorList>
            <person name="Ma L.-J."/>
            <person name="Dead R."/>
            <person name="Young S.K."/>
            <person name="Zeng Q."/>
            <person name="Gargeya S."/>
            <person name="Fitzgerald M."/>
            <person name="Haas B."/>
            <person name="Abouelleil A."/>
            <person name="Alvarado L."/>
            <person name="Arachchi H.M."/>
            <person name="Berlin A."/>
            <person name="Brown A."/>
            <person name="Chapman S.B."/>
            <person name="Chen Z."/>
            <person name="Dunbar C."/>
            <person name="Freedman E."/>
            <person name="Gearin G."/>
            <person name="Gellesch M."/>
            <person name="Goldberg J."/>
            <person name="Griggs A."/>
            <person name="Gujja S."/>
            <person name="Heiman D."/>
            <person name="Howarth C."/>
            <person name="Larson L."/>
            <person name="Lui A."/>
            <person name="MacDonald P.J.P."/>
            <person name="Mehta T."/>
            <person name="Montmayeur A."/>
            <person name="Murphy C."/>
            <person name="Neiman D."/>
            <person name="Pearson M."/>
            <person name="Priest M."/>
            <person name="Roberts A."/>
            <person name="Saif S."/>
            <person name="Shea T."/>
            <person name="Shenoy N."/>
            <person name="Sisk P."/>
            <person name="Stolte C."/>
            <person name="Sykes S."/>
            <person name="Yandava C."/>
            <person name="Wortman J."/>
            <person name="Nusbaum C."/>
            <person name="Birren B."/>
        </authorList>
    </citation>
    <scope>NUCLEOTIDE SEQUENCE</scope>
    <source>
        <strain evidence="2">ATCC 64411</strain>
    </source>
</reference>
<dbReference type="STRING" id="644358.A0A0C4E5V7"/>
<evidence type="ECO:0000256" key="1">
    <source>
        <dbReference type="SAM" id="MobiDB-lite"/>
    </source>
</evidence>
<evidence type="ECO:0000313" key="3">
    <source>
        <dbReference type="EnsemblFungi" id="MAPG_07884T0"/>
    </source>
</evidence>
<feature type="compositionally biased region" description="Polar residues" evidence="1">
    <location>
        <begin position="113"/>
        <end position="125"/>
    </location>
</feature>
<protein>
    <submittedName>
        <fullName evidence="2 3">Uncharacterized protein</fullName>
    </submittedName>
</protein>
<dbReference type="AlphaFoldDB" id="A0A0C4E5V7"/>
<dbReference type="Gene3D" id="3.50.50.60">
    <property type="entry name" value="FAD/NAD(P)-binding domain"/>
    <property type="match status" value="1"/>
</dbReference>
<sequence>MLDPVRLSYKTGTADRPKNTRTEKPNTRCKVLGGSSCLSCHAWITSSAATHGDYIPYGGGEWSCDAVRPYASMMASARPAGRLLEEKKNVTALSRAGQRRGAVLMNGEGMRETTPSQCSAAATRR</sequence>
<evidence type="ECO:0000313" key="4">
    <source>
        <dbReference type="Proteomes" id="UP000011715"/>
    </source>
</evidence>
<dbReference type="Proteomes" id="UP000011715">
    <property type="component" value="Unassembled WGS sequence"/>
</dbReference>